<comment type="subunit">
    <text evidence="4">Homotrimer.</text>
</comment>
<evidence type="ECO:0000256" key="8">
    <source>
        <dbReference type="ARBA" id="ARBA00025046"/>
    </source>
</evidence>
<dbReference type="Gene3D" id="3.50.30.40">
    <property type="entry name" value="Ribonuclease E inhibitor RraA/RraA-like"/>
    <property type="match status" value="1"/>
</dbReference>
<comment type="function">
    <text evidence="8">Catalyzes the aldol cleavage of 4-hydroxy-4-methyl-2-oxoglutarate (HMG) into 2 molecules of pyruvate. Also contains a secondary oxaloacetate (OAA) decarboxylase activity due to the common pyruvate enolate transition state formed following C-C bond cleavage in the retro-aldol and decarboxylation reactions.</text>
</comment>
<dbReference type="CDD" id="cd16841">
    <property type="entry name" value="RraA_family"/>
    <property type="match status" value="1"/>
</dbReference>
<dbReference type="InterPro" id="IPR036704">
    <property type="entry name" value="RraA/RraA-like_sf"/>
</dbReference>
<dbReference type="PANTHER" id="PTHR33254:SF4">
    <property type="entry name" value="4-HYDROXY-4-METHYL-2-OXOGLUTARATE ALDOLASE 3-RELATED"/>
    <property type="match status" value="1"/>
</dbReference>
<protein>
    <recommendedName>
        <fullName evidence="7">Putative 4-hydroxy-4-methyl-2-oxoglutarate aldolase</fullName>
        <ecNumber evidence="6">4.1.1.112</ecNumber>
        <ecNumber evidence="5">4.1.3.17</ecNumber>
    </recommendedName>
    <alternativeName>
        <fullName evidence="11">Oxaloacetate decarboxylase</fullName>
    </alternativeName>
    <alternativeName>
        <fullName evidence="9">Regulator of ribonuclease activity homolog</fullName>
    </alternativeName>
    <alternativeName>
        <fullName evidence="10">RraA-like protein</fullName>
    </alternativeName>
</protein>
<evidence type="ECO:0000256" key="3">
    <source>
        <dbReference type="ARBA" id="ARBA00008621"/>
    </source>
</evidence>
<evidence type="ECO:0000256" key="12">
    <source>
        <dbReference type="ARBA" id="ARBA00047973"/>
    </source>
</evidence>
<keyword evidence="14" id="KW-1185">Reference proteome</keyword>
<comment type="catalytic activity">
    <reaction evidence="1">
        <text>4-hydroxy-4-methyl-2-oxoglutarate = 2 pyruvate</text>
        <dbReference type="Rhea" id="RHEA:22748"/>
        <dbReference type="ChEBI" id="CHEBI:15361"/>
        <dbReference type="ChEBI" id="CHEBI:58276"/>
        <dbReference type="EC" id="4.1.3.17"/>
    </reaction>
</comment>
<dbReference type="EMBL" id="JBHUNE010000006">
    <property type="protein sequence ID" value="MFD2758088.1"/>
    <property type="molecule type" value="Genomic_DNA"/>
</dbReference>
<name>A0ABW5UXG1_9MICO</name>
<evidence type="ECO:0000256" key="4">
    <source>
        <dbReference type="ARBA" id="ARBA00011233"/>
    </source>
</evidence>
<reference evidence="14" key="1">
    <citation type="journal article" date="2019" name="Int. J. Syst. Evol. Microbiol.">
        <title>The Global Catalogue of Microorganisms (GCM) 10K type strain sequencing project: providing services to taxonomists for standard genome sequencing and annotation.</title>
        <authorList>
            <consortium name="The Broad Institute Genomics Platform"/>
            <consortium name="The Broad Institute Genome Sequencing Center for Infectious Disease"/>
            <person name="Wu L."/>
            <person name="Ma J."/>
        </authorList>
    </citation>
    <scope>NUCLEOTIDE SEQUENCE [LARGE SCALE GENOMIC DNA]</scope>
    <source>
        <strain evidence="14">TISTR 1514</strain>
    </source>
</reference>
<evidence type="ECO:0000313" key="14">
    <source>
        <dbReference type="Proteomes" id="UP001597492"/>
    </source>
</evidence>
<evidence type="ECO:0000256" key="2">
    <source>
        <dbReference type="ARBA" id="ARBA00001968"/>
    </source>
</evidence>
<dbReference type="EC" id="4.1.1.112" evidence="6"/>
<proteinExistence type="inferred from homology"/>
<comment type="caution">
    <text evidence="13">The sequence shown here is derived from an EMBL/GenBank/DDBJ whole genome shotgun (WGS) entry which is preliminary data.</text>
</comment>
<dbReference type="SUPFAM" id="SSF89562">
    <property type="entry name" value="RraA-like"/>
    <property type="match status" value="1"/>
</dbReference>
<organism evidence="13 14">
    <name type="scientific">Gulosibacter faecalis</name>
    <dbReference type="NCBI Taxonomy" id="272240"/>
    <lineage>
        <taxon>Bacteria</taxon>
        <taxon>Bacillati</taxon>
        <taxon>Actinomycetota</taxon>
        <taxon>Actinomycetes</taxon>
        <taxon>Micrococcales</taxon>
        <taxon>Microbacteriaceae</taxon>
        <taxon>Gulosibacter</taxon>
    </lineage>
</organism>
<accession>A0ABW5UXG1</accession>
<dbReference type="Proteomes" id="UP001597492">
    <property type="component" value="Unassembled WGS sequence"/>
</dbReference>
<evidence type="ECO:0000256" key="7">
    <source>
        <dbReference type="ARBA" id="ARBA00016549"/>
    </source>
</evidence>
<evidence type="ECO:0000256" key="11">
    <source>
        <dbReference type="ARBA" id="ARBA00032305"/>
    </source>
</evidence>
<dbReference type="RefSeq" id="WP_019618542.1">
    <property type="nucleotide sequence ID" value="NZ_JBHUNE010000006.1"/>
</dbReference>
<dbReference type="Pfam" id="PF03737">
    <property type="entry name" value="RraA-like"/>
    <property type="match status" value="1"/>
</dbReference>
<gene>
    <name evidence="13" type="ORF">ACFSW7_06830</name>
</gene>
<dbReference type="PANTHER" id="PTHR33254">
    <property type="entry name" value="4-HYDROXY-4-METHYL-2-OXOGLUTARATE ALDOLASE 3-RELATED"/>
    <property type="match status" value="1"/>
</dbReference>
<dbReference type="EC" id="4.1.3.17" evidence="5"/>
<evidence type="ECO:0000256" key="9">
    <source>
        <dbReference type="ARBA" id="ARBA00029596"/>
    </source>
</evidence>
<comment type="cofactor">
    <cofactor evidence="2">
        <name>a divalent metal cation</name>
        <dbReference type="ChEBI" id="CHEBI:60240"/>
    </cofactor>
</comment>
<evidence type="ECO:0000256" key="6">
    <source>
        <dbReference type="ARBA" id="ARBA00012947"/>
    </source>
</evidence>
<dbReference type="InterPro" id="IPR005493">
    <property type="entry name" value="RraA/RraA-like"/>
</dbReference>
<comment type="similarity">
    <text evidence="3">Belongs to the class II aldolase/RraA-like family.</text>
</comment>
<evidence type="ECO:0000256" key="1">
    <source>
        <dbReference type="ARBA" id="ARBA00001342"/>
    </source>
</evidence>
<evidence type="ECO:0000256" key="5">
    <source>
        <dbReference type="ARBA" id="ARBA00012213"/>
    </source>
</evidence>
<comment type="catalytic activity">
    <reaction evidence="12">
        <text>oxaloacetate + H(+) = pyruvate + CO2</text>
        <dbReference type="Rhea" id="RHEA:15641"/>
        <dbReference type="ChEBI" id="CHEBI:15361"/>
        <dbReference type="ChEBI" id="CHEBI:15378"/>
        <dbReference type="ChEBI" id="CHEBI:16452"/>
        <dbReference type="ChEBI" id="CHEBI:16526"/>
        <dbReference type="EC" id="4.1.1.112"/>
    </reaction>
</comment>
<evidence type="ECO:0000313" key="13">
    <source>
        <dbReference type="EMBL" id="MFD2758088.1"/>
    </source>
</evidence>
<evidence type="ECO:0000256" key="10">
    <source>
        <dbReference type="ARBA" id="ARBA00030169"/>
    </source>
</evidence>
<sequence>MIATTEQPIVDRLAKVASSQIGDAQDRLNVLDSGIRPIWQGCAFVGRAVTVQTAGGDNKVIHEVIPTLDPGDVLVVAGQGVTHRALIGELIAERLQRKGCVGFVTDGAVRDCVDIERLGFPVYAQGISPAGPYRNGPGRVNVPVAVGGVAIMPGDWVVADADGVVVIPQSELMTVLEAAEAKREKEAGQARDIRAGLVDRPE</sequence>